<reference evidence="3 4" key="1">
    <citation type="submission" date="2018-01" db="EMBL/GenBank/DDBJ databases">
        <authorList>
            <person name="Gaut B.S."/>
            <person name="Morton B.R."/>
            <person name="Clegg M.T."/>
            <person name="Duvall M.R."/>
        </authorList>
    </citation>
    <scope>NUCLEOTIDE SEQUENCE [LARGE SCALE GENOMIC DNA]</scope>
    <source>
        <strain evidence="3">GP69</strain>
    </source>
</reference>
<keyword evidence="4" id="KW-1185">Reference proteome</keyword>
<dbReference type="AlphaFoldDB" id="A0A2K4ZE85"/>
<dbReference type="OrthoDB" id="9769994at2"/>
<evidence type="ECO:0000313" key="4">
    <source>
        <dbReference type="Proteomes" id="UP000236311"/>
    </source>
</evidence>
<dbReference type="Pfam" id="PF17989">
    <property type="entry name" value="ALP_N"/>
    <property type="match status" value="1"/>
</dbReference>
<dbReference type="InterPro" id="IPR040607">
    <property type="entry name" value="ALP_N"/>
</dbReference>
<protein>
    <submittedName>
        <fullName evidence="3">Uncharacterized protein</fullName>
    </submittedName>
</protein>
<dbReference type="Proteomes" id="UP000236311">
    <property type="component" value="Unassembled WGS sequence"/>
</dbReference>
<dbReference type="RefSeq" id="WP_103238849.1">
    <property type="nucleotide sequence ID" value="NZ_JANJZD010000006.1"/>
</dbReference>
<dbReference type="InterPro" id="IPR043129">
    <property type="entry name" value="ATPase_NBD"/>
</dbReference>
<accession>A0A2K4ZE85</accession>
<dbReference type="SUPFAM" id="SSF53067">
    <property type="entry name" value="Actin-like ATPase domain"/>
    <property type="match status" value="2"/>
</dbReference>
<evidence type="ECO:0000259" key="2">
    <source>
        <dbReference type="Pfam" id="PF21522"/>
    </source>
</evidence>
<evidence type="ECO:0000313" key="3">
    <source>
        <dbReference type="EMBL" id="SOY28772.1"/>
    </source>
</evidence>
<dbReference type="InterPro" id="IPR049067">
    <property type="entry name" value="MreB-like_C"/>
</dbReference>
<proteinExistence type="predicted"/>
<dbReference type="Gene3D" id="3.30.420.40">
    <property type="match status" value="2"/>
</dbReference>
<dbReference type="EMBL" id="OFSM01000006">
    <property type="protein sequence ID" value="SOY28772.1"/>
    <property type="molecule type" value="Genomic_DNA"/>
</dbReference>
<sequence>MIRLKEGKYIIGFDDGYQLCKTANHVFDNGIHMLGTTEPTLKENSLFYDGEYFKVGEGRAAITEDKISDDDARLRTMVAVAMELRDTGICKAEVILAVGLPFSNYGRDKPKLIDYYNRQNRLEFSYEREDYSVEIGKVIVCPQCYSAIAARLGNMKGDYLIVDIGSKTTDVVYVQNGLPIESKSITIEKAMVKWIKEIQREMKVQTGKDMPEHEIMKIALKEDSNLPGAYSELIRGMLREKMCSLELELAERGYSMDYINIIYVGGGALLFRDYAGKYRSHTAYDCDLCANAKGYEFLAGQIEGKQVA</sequence>
<dbReference type="Pfam" id="PF21522">
    <property type="entry name" value="MreB-like_C"/>
    <property type="match status" value="1"/>
</dbReference>
<gene>
    <name evidence="3" type="ORF">AMURIS_01483</name>
</gene>
<feature type="domain" description="Actin homologue MreB-like C-terminal" evidence="2">
    <location>
        <begin position="161"/>
        <end position="272"/>
    </location>
</feature>
<organism evidence="3 4">
    <name type="scientific">Acetatifactor muris</name>
    <dbReference type="NCBI Taxonomy" id="879566"/>
    <lineage>
        <taxon>Bacteria</taxon>
        <taxon>Bacillati</taxon>
        <taxon>Bacillota</taxon>
        <taxon>Clostridia</taxon>
        <taxon>Lachnospirales</taxon>
        <taxon>Lachnospiraceae</taxon>
        <taxon>Acetatifactor</taxon>
    </lineage>
</organism>
<feature type="domain" description="Actin-like protein N-terminal" evidence="1">
    <location>
        <begin position="57"/>
        <end position="145"/>
    </location>
</feature>
<evidence type="ECO:0000259" key="1">
    <source>
        <dbReference type="Pfam" id="PF17989"/>
    </source>
</evidence>
<name>A0A2K4ZE85_9FIRM</name>